<evidence type="ECO:0000313" key="3">
    <source>
        <dbReference type="Proteomes" id="UP000285604"/>
    </source>
</evidence>
<evidence type="ECO:0000256" key="1">
    <source>
        <dbReference type="SAM" id="SignalP"/>
    </source>
</evidence>
<reference evidence="2 3" key="1">
    <citation type="submission" date="2018-08" db="EMBL/GenBank/DDBJ databases">
        <title>A genome reference for cultivated species of the human gut microbiota.</title>
        <authorList>
            <person name="Zou Y."/>
            <person name="Xue W."/>
            <person name="Luo G."/>
        </authorList>
    </citation>
    <scope>NUCLEOTIDE SEQUENCE [LARGE SCALE GENOMIC DNA]</scope>
    <source>
        <strain evidence="2 3">OF03-3</strain>
    </source>
</reference>
<organism evidence="2 3">
    <name type="scientific">Segatella copri</name>
    <dbReference type="NCBI Taxonomy" id="165179"/>
    <lineage>
        <taxon>Bacteria</taxon>
        <taxon>Pseudomonadati</taxon>
        <taxon>Bacteroidota</taxon>
        <taxon>Bacteroidia</taxon>
        <taxon>Bacteroidales</taxon>
        <taxon>Prevotellaceae</taxon>
        <taxon>Segatella</taxon>
    </lineage>
</organism>
<sequence length="119" mass="13335">MKKTIISLALAFLGIANLYAVKAKPGIAKIMLADGTVACATLHGDETFHYYMLLDGTPLRETKDGKYEKITAEELNTRKTRAFSSENLTRASEIGTVSPSYFPHKGSPRHWYSWCSFRM</sequence>
<comment type="caution">
    <text evidence="2">The sequence shown here is derived from an EMBL/GenBank/DDBJ whole genome shotgun (WGS) entry which is preliminary data.</text>
</comment>
<keyword evidence="1" id="KW-0732">Signal</keyword>
<evidence type="ECO:0000313" key="2">
    <source>
        <dbReference type="EMBL" id="RGX92933.1"/>
    </source>
</evidence>
<gene>
    <name evidence="2" type="ORF">DXA63_10730</name>
</gene>
<protein>
    <submittedName>
        <fullName evidence="2">Uncharacterized protein</fullName>
    </submittedName>
</protein>
<dbReference type="EMBL" id="QSCI01000050">
    <property type="protein sequence ID" value="RGX92933.1"/>
    <property type="molecule type" value="Genomic_DNA"/>
</dbReference>
<accession>A0AA92WE38</accession>
<feature type="chain" id="PRO_5041740069" evidence="1">
    <location>
        <begin position="24"/>
        <end position="119"/>
    </location>
</feature>
<proteinExistence type="predicted"/>
<name>A0AA92WE38_9BACT</name>
<feature type="signal peptide" evidence="1">
    <location>
        <begin position="1"/>
        <end position="23"/>
    </location>
</feature>
<dbReference type="Proteomes" id="UP000285604">
    <property type="component" value="Unassembled WGS sequence"/>
</dbReference>
<dbReference type="AlphaFoldDB" id="A0AA92WE38"/>